<keyword evidence="1 4" id="KW-0812">Transmembrane</keyword>
<feature type="transmembrane region" description="Helical" evidence="4">
    <location>
        <begin position="292"/>
        <end position="314"/>
    </location>
</feature>
<dbReference type="InterPro" id="IPR020845">
    <property type="entry name" value="AMP-binding_CS"/>
</dbReference>
<sequence>MVALLGIRSVTAALTPGQDLETASQTQTTLAMVVFTLPLVLTSFVAGWFADRLSKRTVIITMKAVEVLLMAGATLALFSHPTGGYWALVVLACMGVHSAIFSPAKYGILPELLPHEQLARGNSLLELFTFLAILTGTTAGGFLLAGAGNQAWLAPLALTLLALAGFVAAWTVPPVPAARATGGLFDTLRGAFSALQADRLLRLAIIGAVFFWTIASLVVQNVLVYAKAVLGLSDALATVPSALISVGIGLGALLVSRLSRSRVEYGLVPLGAAGVATFLLVLGWATPAFSGTLLLMMALGISSALIFIPINALVQWRAPHDRRGSVIALENICVFTGILLGSLSGGILANAGLSTVGIFLATALGTTIGTAWAMWLMPDTFLRLILVLLTHTLYRLRIVGPSHVPVTGGALLVPNHISFIDGFLLIASLDRPIRFVVDAQYVNHPLFKPFMKALQVIPIASDGGPRVILRALRDAGQALDAGDLVCIFPEGQITRTGNLLPFRRGFERIVKGRDVPVVPVHLDRVWGSIFSFVGGRFVTKWPERLPYPVTVSFGTPVGADTPAHELRRLVRELGETAWHLRKPTRRPLHAAFVHAMRRHPFRLAMADMNKPHVSSLQALIGAIALARALRVHWTDQPYVGLLLPPTVAGALTTVAASLAGRTCVNLNYTVGKAGLESAVRQARLRTIVTSRIFIEKAKIDLPEGPTIIWLEDIGATIGPRQKALAALLALLAPLRLIESACGQTKPVSMDDLATIIFSSGSTGEPKGVMLTHFSIDANVQAVSQVLPLDRHDRILGVLPLFHSFGYLVFWYVTLNGAATVFHPSPLDVTAIGELCAKHRLTFLVCTPTFLQLYQRRCTPEQFSTLRVVLTGAEKLPLRLCQSFLDRFGIGPIEGYGVTECAPVIAVNCPDFRAAGFFQPASRRGTVGQPLPGVSVRIVDPDSFALLPPGTAGMLLVKGPNVMNGYLGREDLTAQAIRDGWYITGDIATLDDDGFLTITDRLSRFSKIGGEMVPHRRVEEALQLASGEEMQVCAVTGVPDERKGEQLAVLHTLPEERIPQILAKAAAAGLPNLFLPSHTHCLKVESLPILGTGKLDLRALKRIAMERLGKREP</sequence>
<dbReference type="Proteomes" id="UP000675880">
    <property type="component" value="Unassembled WGS sequence"/>
</dbReference>
<dbReference type="InterPro" id="IPR036259">
    <property type="entry name" value="MFS_trans_sf"/>
</dbReference>
<dbReference type="SMART" id="SM00563">
    <property type="entry name" value="PlsC"/>
    <property type="match status" value="1"/>
</dbReference>
<dbReference type="InterPro" id="IPR050237">
    <property type="entry name" value="ATP-dep_AMP-bd_enzyme"/>
</dbReference>
<evidence type="ECO:0000313" key="6">
    <source>
        <dbReference type="EMBL" id="CAE6688989.1"/>
    </source>
</evidence>
<dbReference type="EMBL" id="CAJNBJ010000001">
    <property type="protein sequence ID" value="CAE6688989.1"/>
    <property type="molecule type" value="Genomic_DNA"/>
</dbReference>
<dbReference type="InterPro" id="IPR042099">
    <property type="entry name" value="ANL_N_sf"/>
</dbReference>
<feature type="transmembrane region" description="Helical" evidence="4">
    <location>
        <begin position="57"/>
        <end position="78"/>
    </location>
</feature>
<dbReference type="Pfam" id="PF07690">
    <property type="entry name" value="MFS_1"/>
    <property type="match status" value="1"/>
</dbReference>
<dbReference type="InterPro" id="IPR020846">
    <property type="entry name" value="MFS_dom"/>
</dbReference>
<evidence type="ECO:0000256" key="4">
    <source>
        <dbReference type="SAM" id="Phobius"/>
    </source>
</evidence>
<dbReference type="PANTHER" id="PTHR43767:SF1">
    <property type="entry name" value="NONRIBOSOMAL PEPTIDE SYNTHASE PES1 (EUROFUNG)-RELATED"/>
    <property type="match status" value="1"/>
</dbReference>
<reference evidence="6 7" key="1">
    <citation type="submission" date="2021-02" db="EMBL/GenBank/DDBJ databases">
        <authorList>
            <person name="Han P."/>
        </authorList>
    </citation>
    <scope>NUCLEOTIDE SEQUENCE [LARGE SCALE GENOMIC DNA]</scope>
    <source>
        <strain evidence="6">Candidatus Nitrospira sp. ZN2</strain>
    </source>
</reference>
<dbReference type="SUPFAM" id="SSF103473">
    <property type="entry name" value="MFS general substrate transporter"/>
    <property type="match status" value="1"/>
</dbReference>
<dbReference type="InterPro" id="IPR000873">
    <property type="entry name" value="AMP-dep_synth/lig_dom"/>
</dbReference>
<dbReference type="CDD" id="cd07989">
    <property type="entry name" value="LPLAT_AGPAT-like"/>
    <property type="match status" value="1"/>
</dbReference>
<dbReference type="Pfam" id="PF00501">
    <property type="entry name" value="AMP-binding"/>
    <property type="match status" value="1"/>
</dbReference>
<keyword evidence="7" id="KW-1185">Reference proteome</keyword>
<comment type="caution">
    <text evidence="6">The sequence shown here is derived from an EMBL/GenBank/DDBJ whole genome shotgun (WGS) entry which is preliminary data.</text>
</comment>
<dbReference type="PROSITE" id="PS50850">
    <property type="entry name" value="MFS"/>
    <property type="match status" value="1"/>
</dbReference>
<organism evidence="6 7">
    <name type="scientific">Nitrospira defluvii</name>
    <dbReference type="NCBI Taxonomy" id="330214"/>
    <lineage>
        <taxon>Bacteria</taxon>
        <taxon>Pseudomonadati</taxon>
        <taxon>Nitrospirota</taxon>
        <taxon>Nitrospiria</taxon>
        <taxon>Nitrospirales</taxon>
        <taxon>Nitrospiraceae</taxon>
        <taxon>Nitrospira</taxon>
    </lineage>
</organism>
<feature type="transmembrane region" description="Helical" evidence="4">
    <location>
        <begin position="151"/>
        <end position="172"/>
    </location>
</feature>
<dbReference type="Gene3D" id="3.30.300.30">
    <property type="match status" value="1"/>
</dbReference>
<keyword evidence="2 4" id="KW-1133">Transmembrane helix</keyword>
<name>A0ABM8QCK5_9BACT</name>
<feature type="transmembrane region" description="Helical" evidence="4">
    <location>
        <begin position="235"/>
        <end position="255"/>
    </location>
</feature>
<gene>
    <name evidence="6" type="ORF">NSPZN2_10120</name>
</gene>
<feature type="domain" description="Major facilitator superfamily (MFS) profile" evidence="5">
    <location>
        <begin position="1"/>
        <end position="381"/>
    </location>
</feature>
<feature type="transmembrane region" description="Helical" evidence="4">
    <location>
        <begin position="28"/>
        <end position="50"/>
    </location>
</feature>
<dbReference type="InterPro" id="IPR045851">
    <property type="entry name" value="AMP-bd_C_sf"/>
</dbReference>
<evidence type="ECO:0000256" key="3">
    <source>
        <dbReference type="ARBA" id="ARBA00023136"/>
    </source>
</evidence>
<dbReference type="InterPro" id="IPR002123">
    <property type="entry name" value="Plipid/glycerol_acylTrfase"/>
</dbReference>
<dbReference type="SUPFAM" id="SSF56801">
    <property type="entry name" value="Acetyl-CoA synthetase-like"/>
    <property type="match status" value="1"/>
</dbReference>
<keyword evidence="3 4" id="KW-0472">Membrane</keyword>
<dbReference type="PROSITE" id="PS00455">
    <property type="entry name" value="AMP_BINDING"/>
    <property type="match status" value="1"/>
</dbReference>
<proteinExistence type="predicted"/>
<dbReference type="PANTHER" id="PTHR43767">
    <property type="entry name" value="LONG-CHAIN-FATTY-ACID--COA LIGASE"/>
    <property type="match status" value="1"/>
</dbReference>
<dbReference type="CDD" id="cd06173">
    <property type="entry name" value="MFS_MefA_like"/>
    <property type="match status" value="1"/>
</dbReference>
<dbReference type="Pfam" id="PF01553">
    <property type="entry name" value="Acyltransferase"/>
    <property type="match status" value="1"/>
</dbReference>
<dbReference type="NCBIfam" id="NF006386">
    <property type="entry name" value="PRK08633.1"/>
    <property type="match status" value="1"/>
</dbReference>
<evidence type="ECO:0000259" key="5">
    <source>
        <dbReference type="PROSITE" id="PS50850"/>
    </source>
</evidence>
<feature type="transmembrane region" description="Helical" evidence="4">
    <location>
        <begin position="267"/>
        <end position="286"/>
    </location>
</feature>
<evidence type="ECO:0000256" key="2">
    <source>
        <dbReference type="ARBA" id="ARBA00022989"/>
    </source>
</evidence>
<evidence type="ECO:0000256" key="1">
    <source>
        <dbReference type="ARBA" id="ARBA00022692"/>
    </source>
</evidence>
<feature type="transmembrane region" description="Helical" evidence="4">
    <location>
        <begin position="84"/>
        <end position="104"/>
    </location>
</feature>
<dbReference type="Gene3D" id="3.40.50.12780">
    <property type="entry name" value="N-terminal domain of ligase-like"/>
    <property type="match status" value="1"/>
</dbReference>
<dbReference type="SUPFAM" id="SSF69593">
    <property type="entry name" value="Glycerol-3-phosphate (1)-acyltransferase"/>
    <property type="match status" value="1"/>
</dbReference>
<accession>A0ABM8QCK5</accession>
<feature type="transmembrane region" description="Helical" evidence="4">
    <location>
        <begin position="124"/>
        <end position="145"/>
    </location>
</feature>
<feature type="transmembrane region" description="Helical" evidence="4">
    <location>
        <begin position="326"/>
        <end position="349"/>
    </location>
</feature>
<dbReference type="Gene3D" id="1.20.1250.20">
    <property type="entry name" value="MFS general substrate transporter like domains"/>
    <property type="match status" value="1"/>
</dbReference>
<evidence type="ECO:0000313" key="7">
    <source>
        <dbReference type="Proteomes" id="UP000675880"/>
    </source>
</evidence>
<protein>
    <submittedName>
        <fullName evidence="6">Acyl-(ACP)--phospholipid O-acyltransferase</fullName>
    </submittedName>
</protein>
<feature type="transmembrane region" description="Helical" evidence="4">
    <location>
        <begin position="355"/>
        <end position="376"/>
    </location>
</feature>
<dbReference type="InterPro" id="IPR011701">
    <property type="entry name" value="MFS"/>
</dbReference>
<feature type="transmembrane region" description="Helical" evidence="4">
    <location>
        <begin position="200"/>
        <end position="223"/>
    </location>
</feature>